<organism evidence="2 3">
    <name type="scientific">Aquamicrobium defluvii</name>
    <dbReference type="NCBI Taxonomy" id="69279"/>
    <lineage>
        <taxon>Bacteria</taxon>
        <taxon>Pseudomonadati</taxon>
        <taxon>Pseudomonadota</taxon>
        <taxon>Alphaproteobacteria</taxon>
        <taxon>Hyphomicrobiales</taxon>
        <taxon>Phyllobacteriaceae</taxon>
        <taxon>Aquamicrobium</taxon>
    </lineage>
</organism>
<sequence>MTGPLAEIGPSWAAMIDGLADFQADLLRQTHARMADALDRDAQRDVEGARDWRNLQHTGDRYAD</sequence>
<evidence type="ECO:0000313" key="2">
    <source>
        <dbReference type="EMBL" id="TDR34687.1"/>
    </source>
</evidence>
<name>A0A4R6YEZ0_9HYPH</name>
<evidence type="ECO:0000256" key="1">
    <source>
        <dbReference type="SAM" id="MobiDB-lite"/>
    </source>
</evidence>
<comment type="caution">
    <text evidence="2">The sequence shown here is derived from an EMBL/GenBank/DDBJ whole genome shotgun (WGS) entry which is preliminary data.</text>
</comment>
<dbReference type="Proteomes" id="UP000294958">
    <property type="component" value="Unassembled WGS sequence"/>
</dbReference>
<dbReference type="RefSeq" id="WP_133675374.1">
    <property type="nucleotide sequence ID" value="NZ_SNZF01000013.1"/>
</dbReference>
<gene>
    <name evidence="2" type="ORF">DES43_113118</name>
</gene>
<proteinExistence type="predicted"/>
<dbReference type="OrthoDB" id="8117405at2"/>
<feature type="region of interest" description="Disordered" evidence="1">
    <location>
        <begin position="38"/>
        <end position="64"/>
    </location>
</feature>
<dbReference type="AlphaFoldDB" id="A0A4R6YEZ0"/>
<keyword evidence="3" id="KW-1185">Reference proteome</keyword>
<accession>A0A4R6YEZ0</accession>
<dbReference type="EMBL" id="SNZF01000013">
    <property type="protein sequence ID" value="TDR34687.1"/>
    <property type="molecule type" value="Genomic_DNA"/>
</dbReference>
<evidence type="ECO:0000313" key="3">
    <source>
        <dbReference type="Proteomes" id="UP000294958"/>
    </source>
</evidence>
<protein>
    <submittedName>
        <fullName evidence="2">Uncharacterized protein</fullName>
    </submittedName>
</protein>
<reference evidence="2 3" key="1">
    <citation type="submission" date="2019-03" db="EMBL/GenBank/DDBJ databases">
        <title>Genomic Encyclopedia of Type Strains, Phase IV (KMG-IV): sequencing the most valuable type-strain genomes for metagenomic binning, comparative biology and taxonomic classification.</title>
        <authorList>
            <person name="Goeker M."/>
        </authorList>
    </citation>
    <scope>NUCLEOTIDE SEQUENCE [LARGE SCALE GENOMIC DNA]</scope>
    <source>
        <strain evidence="2 3">DSM 11603</strain>
    </source>
</reference>